<protein>
    <submittedName>
        <fullName evidence="2">Uncharacterized protein</fullName>
    </submittedName>
</protein>
<dbReference type="EMBL" id="KN834183">
    <property type="protein sequence ID" value="KIK11611.1"/>
    <property type="molecule type" value="Genomic_DNA"/>
</dbReference>
<dbReference type="EMBL" id="KN833935">
    <property type="protein sequence ID" value="KIK14495.1"/>
    <property type="molecule type" value="Genomic_DNA"/>
</dbReference>
<reference evidence="2 3" key="1">
    <citation type="submission" date="2014-04" db="EMBL/GenBank/DDBJ databases">
        <authorList>
            <consortium name="DOE Joint Genome Institute"/>
            <person name="Kuo A."/>
            <person name="Kohler A."/>
            <person name="Costa M.D."/>
            <person name="Nagy L.G."/>
            <person name="Floudas D."/>
            <person name="Copeland A."/>
            <person name="Barry K.W."/>
            <person name="Cichocki N."/>
            <person name="Veneault-Fourrey C."/>
            <person name="LaButti K."/>
            <person name="Lindquist E.A."/>
            <person name="Lipzen A."/>
            <person name="Lundell T."/>
            <person name="Morin E."/>
            <person name="Murat C."/>
            <person name="Sun H."/>
            <person name="Tunlid A."/>
            <person name="Henrissat B."/>
            <person name="Grigoriev I.V."/>
            <person name="Hibbett D.S."/>
            <person name="Martin F."/>
            <person name="Nordberg H.P."/>
            <person name="Cantor M.N."/>
            <person name="Hua S.X."/>
        </authorList>
    </citation>
    <scope>NUCLEOTIDE SEQUENCE [LARGE SCALE GENOMIC DNA]</scope>
    <source>
        <strain evidence="2 3">441</strain>
    </source>
</reference>
<organism evidence="2 3">
    <name type="scientific">Pisolithus microcarpus 441</name>
    <dbReference type="NCBI Taxonomy" id="765257"/>
    <lineage>
        <taxon>Eukaryota</taxon>
        <taxon>Fungi</taxon>
        <taxon>Dikarya</taxon>
        <taxon>Basidiomycota</taxon>
        <taxon>Agaricomycotina</taxon>
        <taxon>Agaricomycetes</taxon>
        <taxon>Agaricomycetidae</taxon>
        <taxon>Boletales</taxon>
        <taxon>Sclerodermatineae</taxon>
        <taxon>Pisolithaceae</taxon>
        <taxon>Pisolithus</taxon>
    </lineage>
</organism>
<dbReference type="HOGENOM" id="CLU_3069590_0_0_1"/>
<dbReference type="AlphaFoldDB" id="A0A0C9XQK6"/>
<gene>
    <name evidence="2" type="ORF">PISMIDRAFT_687915</name>
    <name evidence="1" type="ORF">PISMIDRAFT_690209</name>
</gene>
<evidence type="ECO:0000313" key="1">
    <source>
        <dbReference type="EMBL" id="KIK11611.1"/>
    </source>
</evidence>
<name>A0A0C9XQK6_9AGAM</name>
<sequence length="53" mass="6222">MSILSSERIHMLPVMQSYDHVLSSFVIIPYIRLNRSYTENEHPDAKATVDDWD</sequence>
<evidence type="ECO:0000313" key="2">
    <source>
        <dbReference type="EMBL" id="KIK14495.1"/>
    </source>
</evidence>
<dbReference type="Proteomes" id="UP000054018">
    <property type="component" value="Unassembled WGS sequence"/>
</dbReference>
<evidence type="ECO:0000313" key="3">
    <source>
        <dbReference type="Proteomes" id="UP000054018"/>
    </source>
</evidence>
<keyword evidence="3" id="KW-1185">Reference proteome</keyword>
<reference evidence="2" key="3">
    <citation type="submission" date="2015-02" db="EMBL/GenBank/DDBJ databases">
        <title>Evolutionary Origins and Diversification of the Mycorrhizal Mutualists.</title>
        <authorList>
            <consortium name="DOE Joint Genome Institute"/>
            <consortium name="Mycorrhizal Genomics Consortium"/>
            <person name="Kohler A."/>
            <person name="Kuo A."/>
            <person name="Nagy L.G."/>
            <person name="Floudas D."/>
            <person name="Copeland A."/>
            <person name="Barry K.W."/>
            <person name="Cichocki N."/>
            <person name="Veneault-Fourrey C."/>
            <person name="LaButti K."/>
            <person name="Lindquist E.A."/>
            <person name="Lipzen A."/>
            <person name="Lundell T."/>
            <person name="Morin E."/>
            <person name="Murat C."/>
            <person name="Riley R."/>
            <person name="Ohm R."/>
            <person name="Sun H."/>
            <person name="Tunlid A."/>
            <person name="Henrissat B."/>
            <person name="Grigoriev I.V."/>
            <person name="Hibbett D.S."/>
            <person name="Martin F."/>
        </authorList>
    </citation>
    <scope>NUCLEOTIDE SEQUENCE</scope>
    <source>
        <strain evidence="2">441</strain>
    </source>
</reference>
<proteinExistence type="predicted"/>
<accession>A0A0C9XQK6</accession>
<reference evidence="3" key="2">
    <citation type="submission" date="2015-01" db="EMBL/GenBank/DDBJ databases">
        <title>Evolutionary Origins and Diversification of the Mycorrhizal Mutualists.</title>
        <authorList>
            <consortium name="DOE Joint Genome Institute"/>
            <consortium name="Mycorrhizal Genomics Consortium"/>
            <person name="Kohler A."/>
            <person name="Kuo A."/>
            <person name="Nagy L.G."/>
            <person name="Floudas D."/>
            <person name="Copeland A."/>
            <person name="Barry K.W."/>
            <person name="Cichocki N."/>
            <person name="Veneault-Fourrey C."/>
            <person name="LaButti K."/>
            <person name="Lindquist E.A."/>
            <person name="Lipzen A."/>
            <person name="Lundell T."/>
            <person name="Morin E."/>
            <person name="Murat C."/>
            <person name="Riley R."/>
            <person name="Ohm R."/>
            <person name="Sun H."/>
            <person name="Tunlid A."/>
            <person name="Henrissat B."/>
            <person name="Grigoriev I.V."/>
            <person name="Hibbett D.S."/>
            <person name="Martin F."/>
        </authorList>
    </citation>
    <scope>NUCLEOTIDE SEQUENCE [LARGE SCALE GENOMIC DNA]</scope>
    <source>
        <strain evidence="1 3">441</strain>
    </source>
</reference>